<dbReference type="AlphaFoldDB" id="A0A378WLR6"/>
<sequence length="104" mass="11556">MAQSFNLDGGKLDEFIRQMNDLHTTIDGHVQTARATAGELAHHLQGGAGDALQATFERFLDAAKLMNDSLLQNADNLQDVNKKYGHVEMDQLHHLKEVDSLLNM</sequence>
<organism evidence="1 2">
    <name type="scientific">Nocardia africana</name>
    <dbReference type="NCBI Taxonomy" id="134964"/>
    <lineage>
        <taxon>Bacteria</taxon>
        <taxon>Bacillati</taxon>
        <taxon>Actinomycetota</taxon>
        <taxon>Actinomycetes</taxon>
        <taxon>Mycobacteriales</taxon>
        <taxon>Nocardiaceae</taxon>
        <taxon>Nocardia</taxon>
    </lineage>
</organism>
<protein>
    <submittedName>
        <fullName evidence="1">WXG100 family type VII secretion target</fullName>
    </submittedName>
</protein>
<accession>A0A378WLR6</accession>
<evidence type="ECO:0000313" key="2">
    <source>
        <dbReference type="Proteomes" id="UP000255082"/>
    </source>
</evidence>
<gene>
    <name evidence="1" type="ORF">NCTC13184_01208</name>
</gene>
<dbReference type="Proteomes" id="UP000255082">
    <property type="component" value="Unassembled WGS sequence"/>
</dbReference>
<dbReference type="Gene3D" id="1.10.287.1060">
    <property type="entry name" value="ESAT-6-like"/>
    <property type="match status" value="1"/>
</dbReference>
<dbReference type="RefSeq" id="WP_062961736.1">
    <property type="nucleotide sequence ID" value="NZ_JAJFOE010000001.1"/>
</dbReference>
<dbReference type="SUPFAM" id="SSF140453">
    <property type="entry name" value="EsxAB dimer-like"/>
    <property type="match status" value="1"/>
</dbReference>
<proteinExistence type="predicted"/>
<dbReference type="InterPro" id="IPR036689">
    <property type="entry name" value="ESAT-6-like_sf"/>
</dbReference>
<dbReference type="InterPro" id="IPR010310">
    <property type="entry name" value="T7SS_ESAT-6-like"/>
</dbReference>
<dbReference type="EMBL" id="UGRU01000001">
    <property type="protein sequence ID" value="SUA41862.1"/>
    <property type="molecule type" value="Genomic_DNA"/>
</dbReference>
<dbReference type="Pfam" id="PF06013">
    <property type="entry name" value="WXG100"/>
    <property type="match status" value="1"/>
</dbReference>
<name>A0A378WLR6_9NOCA</name>
<reference evidence="1 2" key="1">
    <citation type="submission" date="2018-06" db="EMBL/GenBank/DDBJ databases">
        <authorList>
            <consortium name="Pathogen Informatics"/>
            <person name="Doyle S."/>
        </authorList>
    </citation>
    <scope>NUCLEOTIDE SEQUENCE [LARGE SCALE GENOMIC DNA]</scope>
    <source>
        <strain evidence="1 2">NCTC13184</strain>
    </source>
</reference>
<evidence type="ECO:0000313" key="1">
    <source>
        <dbReference type="EMBL" id="SUA41862.1"/>
    </source>
</evidence>